<comment type="caution">
    <text evidence="1">The sequence shown here is derived from an EMBL/GenBank/DDBJ whole genome shotgun (WGS) entry which is preliminary data.</text>
</comment>
<evidence type="ECO:0000313" key="2">
    <source>
        <dbReference type="Proteomes" id="UP000244956"/>
    </source>
</evidence>
<dbReference type="AlphaFoldDB" id="A0A2U2B775"/>
<dbReference type="Proteomes" id="UP000244956">
    <property type="component" value="Unassembled WGS sequence"/>
</dbReference>
<name>A0A2U2B775_9BACT</name>
<gene>
    <name evidence="1" type="ORF">DDZ16_13120</name>
</gene>
<protein>
    <submittedName>
        <fullName evidence="1">Uncharacterized protein</fullName>
    </submittedName>
</protein>
<sequence>MIKERQSNPNKALNTKNPINLIKNQSTLLENELLKYLKEKDNRLEALIYENATLKIKIEQLRNQT</sequence>
<organism evidence="1 2">
    <name type="scientific">Marinilabilia rubra</name>
    <dbReference type="NCBI Taxonomy" id="2162893"/>
    <lineage>
        <taxon>Bacteria</taxon>
        <taxon>Pseudomonadati</taxon>
        <taxon>Bacteroidota</taxon>
        <taxon>Bacteroidia</taxon>
        <taxon>Marinilabiliales</taxon>
        <taxon>Marinilabiliaceae</taxon>
        <taxon>Marinilabilia</taxon>
    </lineage>
</organism>
<accession>A0A2U2B775</accession>
<dbReference type="EMBL" id="QEWP01000010">
    <property type="protein sequence ID" value="PWD98931.1"/>
    <property type="molecule type" value="Genomic_DNA"/>
</dbReference>
<reference evidence="1 2" key="1">
    <citation type="submission" date="2018-05" db="EMBL/GenBank/DDBJ databases">
        <title>Marinilabilia rubrum sp. nov., isolated from saltern sediment.</title>
        <authorList>
            <person name="Zhang R."/>
        </authorList>
    </citation>
    <scope>NUCLEOTIDE SEQUENCE [LARGE SCALE GENOMIC DNA]</scope>
    <source>
        <strain evidence="1 2">WTE16</strain>
    </source>
</reference>
<evidence type="ECO:0000313" key="1">
    <source>
        <dbReference type="EMBL" id="PWD98931.1"/>
    </source>
</evidence>
<keyword evidence="2" id="KW-1185">Reference proteome</keyword>
<proteinExistence type="predicted"/>